<reference evidence="1" key="1">
    <citation type="submission" date="2020-12" db="EMBL/GenBank/DDBJ databases">
        <title>Enhanced detection system for hospital associated transmission using whole genome sequencing surveillance.</title>
        <authorList>
            <person name="Harrison L.H."/>
            <person name="Van Tyne D."/>
            <person name="Marsh J.W."/>
            <person name="Griffith M.P."/>
            <person name="Snyder D.J."/>
            <person name="Cooper V.S."/>
            <person name="Mustapha M."/>
        </authorList>
    </citation>
    <scope>NUCLEOTIDE SEQUENCE</scope>
    <source>
        <strain evidence="1">PSB00042</strain>
    </source>
</reference>
<accession>A0A8I1EBM9</accession>
<protein>
    <submittedName>
        <fullName evidence="1">Uncharacterized protein</fullName>
    </submittedName>
</protein>
<gene>
    <name evidence="1" type="ORF">JEU22_03970</name>
</gene>
<proteinExistence type="predicted"/>
<dbReference type="RefSeq" id="WP_198746676.1">
    <property type="nucleotide sequence ID" value="NZ_JAEHTE010000002.1"/>
</dbReference>
<organism evidence="1 2">
    <name type="scientific">Pseudomonas putida</name>
    <name type="common">Arthrobacter siderocapsulatus</name>
    <dbReference type="NCBI Taxonomy" id="303"/>
    <lineage>
        <taxon>Bacteria</taxon>
        <taxon>Pseudomonadati</taxon>
        <taxon>Pseudomonadota</taxon>
        <taxon>Gammaproteobacteria</taxon>
        <taxon>Pseudomonadales</taxon>
        <taxon>Pseudomonadaceae</taxon>
        <taxon>Pseudomonas</taxon>
    </lineage>
</organism>
<evidence type="ECO:0000313" key="2">
    <source>
        <dbReference type="Proteomes" id="UP000637061"/>
    </source>
</evidence>
<dbReference type="EMBL" id="JAEHTE010000002">
    <property type="protein sequence ID" value="MBI6883062.1"/>
    <property type="molecule type" value="Genomic_DNA"/>
</dbReference>
<sequence length="229" mass="25473">MSASTSISAKFVSVWDQGTCIESDCQIDPSTGVVTPAIVEIGSETLVTTLDSQYVLLGEFSIDVIEDETGVIRLTDIAALPVYQDFTKNLQELPSYVKFDSFKALTGKAGVSTLFEYMYRDAGNNKEYHEVVLAGAITPEQIRILHDNLYRDGADDDFLPRQVGLAPLCPWFDADNYDDELDHSIHTIFRVELVESKPEVGDSIVDLVNRFAQVGAEGWDLVQYGNDYR</sequence>
<evidence type="ECO:0000313" key="1">
    <source>
        <dbReference type="EMBL" id="MBI6883062.1"/>
    </source>
</evidence>
<name>A0A8I1EBM9_PSEPU</name>
<dbReference type="AlphaFoldDB" id="A0A8I1EBM9"/>
<dbReference type="Proteomes" id="UP000637061">
    <property type="component" value="Unassembled WGS sequence"/>
</dbReference>
<comment type="caution">
    <text evidence="1">The sequence shown here is derived from an EMBL/GenBank/DDBJ whole genome shotgun (WGS) entry which is preliminary data.</text>
</comment>